<gene>
    <name evidence="1" type="ORF">AQUCO_06800072v1</name>
</gene>
<proteinExistence type="predicted"/>
<organism evidence="1 2">
    <name type="scientific">Aquilegia coerulea</name>
    <name type="common">Rocky mountain columbine</name>
    <dbReference type="NCBI Taxonomy" id="218851"/>
    <lineage>
        <taxon>Eukaryota</taxon>
        <taxon>Viridiplantae</taxon>
        <taxon>Streptophyta</taxon>
        <taxon>Embryophyta</taxon>
        <taxon>Tracheophyta</taxon>
        <taxon>Spermatophyta</taxon>
        <taxon>Magnoliopsida</taxon>
        <taxon>Ranunculales</taxon>
        <taxon>Ranunculaceae</taxon>
        <taxon>Thalictroideae</taxon>
        <taxon>Aquilegia</taxon>
    </lineage>
</organism>
<evidence type="ECO:0000313" key="2">
    <source>
        <dbReference type="Proteomes" id="UP000230069"/>
    </source>
</evidence>
<dbReference type="AlphaFoldDB" id="A0A2G5CBK8"/>
<evidence type="ECO:0000313" key="1">
    <source>
        <dbReference type="EMBL" id="PIA28646.1"/>
    </source>
</evidence>
<dbReference type="Proteomes" id="UP000230069">
    <property type="component" value="Unassembled WGS sequence"/>
</dbReference>
<accession>A0A2G5CBK8</accession>
<protein>
    <submittedName>
        <fullName evidence="1">Uncharacterized protein</fullName>
    </submittedName>
</protein>
<keyword evidence="2" id="KW-1185">Reference proteome</keyword>
<reference evidence="1 2" key="1">
    <citation type="submission" date="2017-09" db="EMBL/GenBank/DDBJ databases">
        <title>WGS assembly of Aquilegia coerulea Goldsmith.</title>
        <authorList>
            <person name="Hodges S."/>
            <person name="Kramer E."/>
            <person name="Nordborg M."/>
            <person name="Tomkins J."/>
            <person name="Borevitz J."/>
            <person name="Derieg N."/>
            <person name="Yan J."/>
            <person name="Mihaltcheva S."/>
            <person name="Hayes R.D."/>
            <person name="Rokhsar D."/>
        </authorList>
    </citation>
    <scope>NUCLEOTIDE SEQUENCE [LARGE SCALE GENOMIC DNA]</scope>
    <source>
        <strain evidence="2">cv. Goldsmith</strain>
    </source>
</reference>
<sequence>MLQVFTVNLHPCPCGHSDSQCCCAAIEFLITENGLVAHTPYDPNYSIGGQSSHPHAESITAHFWPLSY</sequence>
<dbReference type="InParanoid" id="A0A2G5CBK8"/>
<dbReference type="EMBL" id="KZ305085">
    <property type="protein sequence ID" value="PIA28646.1"/>
    <property type="molecule type" value="Genomic_DNA"/>
</dbReference>
<name>A0A2G5CBK8_AQUCA</name>